<name>A0A1I2K7Z6_9CLOT</name>
<proteinExistence type="predicted"/>
<dbReference type="SUPFAM" id="SSF47413">
    <property type="entry name" value="lambda repressor-like DNA-binding domains"/>
    <property type="match status" value="1"/>
</dbReference>
<gene>
    <name evidence="2" type="ORF">SAMN04487885_10484</name>
</gene>
<dbReference type="InterPro" id="IPR001387">
    <property type="entry name" value="Cro/C1-type_HTH"/>
</dbReference>
<dbReference type="PANTHER" id="PTHR46558">
    <property type="entry name" value="TRACRIPTIONAL REGULATORY PROTEIN-RELATED-RELATED"/>
    <property type="match status" value="1"/>
</dbReference>
<dbReference type="SMART" id="SM00530">
    <property type="entry name" value="HTH_XRE"/>
    <property type="match status" value="1"/>
</dbReference>
<evidence type="ECO:0000256" key="1">
    <source>
        <dbReference type="ARBA" id="ARBA00023125"/>
    </source>
</evidence>
<dbReference type="OrthoDB" id="48775at2"/>
<accession>A0A1I2K7Z6</accession>
<sequence length="71" mass="8577">MKNRVETLRKEMGLNQEDFAKLLRVSRQTISSIERGKYNPSLDLAFEISDFFRKPIEEIFIHERIDKYEKK</sequence>
<dbReference type="Pfam" id="PF01381">
    <property type="entry name" value="HTH_3"/>
    <property type="match status" value="1"/>
</dbReference>
<dbReference type="GeneID" id="90543775"/>
<dbReference type="EMBL" id="FOOE01000004">
    <property type="protein sequence ID" value="SFF61317.1"/>
    <property type="molecule type" value="Genomic_DNA"/>
</dbReference>
<dbReference type="AlphaFoldDB" id="A0A1I2K7Z6"/>
<reference evidence="2 3" key="1">
    <citation type="submission" date="2016-10" db="EMBL/GenBank/DDBJ databases">
        <authorList>
            <person name="de Groot N.N."/>
        </authorList>
    </citation>
    <scope>NUCLEOTIDE SEQUENCE [LARGE SCALE GENOMIC DNA]</scope>
    <source>
        <strain evidence="2 3">NLAE-zl-G419</strain>
    </source>
</reference>
<keyword evidence="3" id="KW-1185">Reference proteome</keyword>
<dbReference type="RefSeq" id="WP_027637484.1">
    <property type="nucleotide sequence ID" value="NZ_BAAACD010000045.1"/>
</dbReference>
<dbReference type="CDD" id="cd00093">
    <property type="entry name" value="HTH_XRE"/>
    <property type="match status" value="1"/>
</dbReference>
<evidence type="ECO:0000313" key="3">
    <source>
        <dbReference type="Proteomes" id="UP000182135"/>
    </source>
</evidence>
<dbReference type="GO" id="GO:0003677">
    <property type="term" value="F:DNA binding"/>
    <property type="evidence" value="ECO:0007669"/>
    <property type="project" value="UniProtKB-KW"/>
</dbReference>
<dbReference type="STRING" id="1529.SAMN04487885_10484"/>
<dbReference type="Gene3D" id="1.10.260.40">
    <property type="entry name" value="lambda repressor-like DNA-binding domains"/>
    <property type="match status" value="1"/>
</dbReference>
<dbReference type="PROSITE" id="PS50943">
    <property type="entry name" value="HTH_CROC1"/>
    <property type="match status" value="1"/>
</dbReference>
<dbReference type="eggNOG" id="COG1476">
    <property type="taxonomic scope" value="Bacteria"/>
</dbReference>
<keyword evidence="1" id="KW-0238">DNA-binding</keyword>
<evidence type="ECO:0000313" key="2">
    <source>
        <dbReference type="EMBL" id="SFF61317.1"/>
    </source>
</evidence>
<protein>
    <submittedName>
        <fullName evidence="2">Transcriptional regulator, XRE family</fullName>
    </submittedName>
</protein>
<dbReference type="InterPro" id="IPR010982">
    <property type="entry name" value="Lambda_DNA-bd_dom_sf"/>
</dbReference>
<dbReference type="Proteomes" id="UP000182135">
    <property type="component" value="Unassembled WGS sequence"/>
</dbReference>
<dbReference type="PANTHER" id="PTHR46558:SF4">
    <property type="entry name" value="DNA-BIDING PHAGE PROTEIN"/>
    <property type="match status" value="1"/>
</dbReference>
<organism evidence="2 3">
    <name type="scientific">Clostridium cadaveris</name>
    <dbReference type="NCBI Taxonomy" id="1529"/>
    <lineage>
        <taxon>Bacteria</taxon>
        <taxon>Bacillati</taxon>
        <taxon>Bacillota</taxon>
        <taxon>Clostridia</taxon>
        <taxon>Eubacteriales</taxon>
        <taxon>Clostridiaceae</taxon>
        <taxon>Clostridium</taxon>
    </lineage>
</organism>